<dbReference type="InterPro" id="IPR002299">
    <property type="entry name" value="Porin_Neis"/>
</dbReference>
<sequence>MKKSLIALAVLAASGAAMAQSSVTLYGIADIWFGNVKTDGAGGTSVTQLTSGGVSTSEWGLKGSEDMGGGLKANFKLSQAYALDTGVATSGFNREAWVGLSGGFGEVKFGKVSSAYNDVEGAAGAAFGSGALGPIANAFVSDAEYTSRPANTMYYATPSFGGFNAMVSYSLDEKLAAVAANSLTVTPAVDAGVEIVSLGVAYSAGPFYAGLGYQTEDEVGSTVTAKYTQANVTYDLGVAKLLGAYGNVKNTAGLSGDDASEWQIGADVPLSSAFTVSTGYAKSKRSFTVGADDKVTVFSVAGAYSLSKRTTAYVGFATSKLDSTDVKTDRYAVGIKHTF</sequence>
<dbReference type="PRINTS" id="PR00184">
    <property type="entry name" value="NEISSPPORIN"/>
</dbReference>
<organism evidence="13 14">
    <name type="scientific">Rhodoferax ferrireducens</name>
    <dbReference type="NCBI Taxonomy" id="192843"/>
    <lineage>
        <taxon>Bacteria</taxon>
        <taxon>Pseudomonadati</taxon>
        <taxon>Pseudomonadota</taxon>
        <taxon>Betaproteobacteria</taxon>
        <taxon>Burkholderiales</taxon>
        <taxon>Comamonadaceae</taxon>
        <taxon>Rhodoferax</taxon>
    </lineage>
</organism>
<dbReference type="Proteomes" id="UP000192505">
    <property type="component" value="Unassembled WGS sequence"/>
</dbReference>
<dbReference type="Gene3D" id="2.40.160.10">
    <property type="entry name" value="Porin"/>
    <property type="match status" value="1"/>
</dbReference>
<feature type="domain" description="Porin" evidence="12">
    <location>
        <begin position="7"/>
        <end position="322"/>
    </location>
</feature>
<reference evidence="13 14" key="1">
    <citation type="submission" date="2017-01" db="EMBL/GenBank/DDBJ databases">
        <title>Novel large sulfur bacteria in the metagenomes of groundwater-fed chemosynthetic microbial mats in the Lake Huron basin.</title>
        <authorList>
            <person name="Sharrar A.M."/>
            <person name="Flood B.E."/>
            <person name="Bailey J.V."/>
            <person name="Jones D.S."/>
            <person name="Biddanda B."/>
            <person name="Ruberg S.A."/>
            <person name="Marcus D.N."/>
            <person name="Dick G.J."/>
        </authorList>
    </citation>
    <scope>NUCLEOTIDE SEQUENCE [LARGE SCALE GENOMIC DNA]</scope>
    <source>
        <strain evidence="13">A7</strain>
    </source>
</reference>
<keyword evidence="10" id="KW-0998">Cell outer membrane</keyword>
<dbReference type="InterPro" id="IPR050298">
    <property type="entry name" value="Gram-neg_bact_OMP"/>
</dbReference>
<keyword evidence="5" id="KW-0812">Transmembrane</keyword>
<dbReference type="EMBL" id="MTEI01000010">
    <property type="protein sequence ID" value="OQW87182.1"/>
    <property type="molecule type" value="Genomic_DNA"/>
</dbReference>
<protein>
    <recommendedName>
        <fullName evidence="12">Porin domain-containing protein</fullName>
    </recommendedName>
</protein>
<evidence type="ECO:0000256" key="1">
    <source>
        <dbReference type="ARBA" id="ARBA00004571"/>
    </source>
</evidence>
<keyword evidence="3" id="KW-0813">Transport</keyword>
<evidence type="ECO:0000256" key="7">
    <source>
        <dbReference type="ARBA" id="ARBA00023065"/>
    </source>
</evidence>
<gene>
    <name evidence="13" type="ORF">BWK72_14575</name>
</gene>
<proteinExistence type="predicted"/>
<dbReference type="PANTHER" id="PTHR34501:SF9">
    <property type="entry name" value="MAJOR OUTER MEMBRANE PROTEIN P.IA"/>
    <property type="match status" value="1"/>
</dbReference>
<dbReference type="GO" id="GO:0009279">
    <property type="term" value="C:cell outer membrane"/>
    <property type="evidence" value="ECO:0007669"/>
    <property type="project" value="UniProtKB-SubCell"/>
</dbReference>
<evidence type="ECO:0000256" key="2">
    <source>
        <dbReference type="ARBA" id="ARBA00011233"/>
    </source>
</evidence>
<dbReference type="PRINTS" id="PR00182">
    <property type="entry name" value="ECOLNEIPORIN"/>
</dbReference>
<dbReference type="SUPFAM" id="SSF56935">
    <property type="entry name" value="Porins"/>
    <property type="match status" value="1"/>
</dbReference>
<dbReference type="PANTHER" id="PTHR34501">
    <property type="entry name" value="PROTEIN YDDL-RELATED"/>
    <property type="match status" value="1"/>
</dbReference>
<evidence type="ECO:0000313" key="14">
    <source>
        <dbReference type="Proteomes" id="UP000192505"/>
    </source>
</evidence>
<accession>A0A1W9KS46</accession>
<keyword evidence="4" id="KW-1134">Transmembrane beta strand</keyword>
<evidence type="ECO:0000256" key="10">
    <source>
        <dbReference type="ARBA" id="ARBA00023237"/>
    </source>
</evidence>
<dbReference type="GO" id="GO:0034220">
    <property type="term" value="P:monoatomic ion transmembrane transport"/>
    <property type="evidence" value="ECO:0007669"/>
    <property type="project" value="InterPro"/>
</dbReference>
<keyword evidence="8" id="KW-0626">Porin</keyword>
<comment type="caution">
    <text evidence="13">The sequence shown here is derived from an EMBL/GenBank/DDBJ whole genome shotgun (WGS) entry which is preliminary data.</text>
</comment>
<dbReference type="InterPro" id="IPR001702">
    <property type="entry name" value="Porin_Gram-ve"/>
</dbReference>
<evidence type="ECO:0000256" key="3">
    <source>
        <dbReference type="ARBA" id="ARBA00022448"/>
    </source>
</evidence>
<feature type="chain" id="PRO_5012371246" description="Porin domain-containing protein" evidence="11">
    <location>
        <begin position="20"/>
        <end position="339"/>
    </location>
</feature>
<comment type="subunit">
    <text evidence="2">Homotrimer.</text>
</comment>
<dbReference type="GO" id="GO:0046930">
    <property type="term" value="C:pore complex"/>
    <property type="evidence" value="ECO:0007669"/>
    <property type="project" value="UniProtKB-KW"/>
</dbReference>
<evidence type="ECO:0000313" key="13">
    <source>
        <dbReference type="EMBL" id="OQW87182.1"/>
    </source>
</evidence>
<evidence type="ECO:0000256" key="11">
    <source>
        <dbReference type="SAM" id="SignalP"/>
    </source>
</evidence>
<name>A0A1W9KS46_9BURK</name>
<feature type="signal peptide" evidence="11">
    <location>
        <begin position="1"/>
        <end position="19"/>
    </location>
</feature>
<evidence type="ECO:0000256" key="8">
    <source>
        <dbReference type="ARBA" id="ARBA00023114"/>
    </source>
</evidence>
<evidence type="ECO:0000256" key="6">
    <source>
        <dbReference type="ARBA" id="ARBA00022729"/>
    </source>
</evidence>
<evidence type="ECO:0000259" key="12">
    <source>
        <dbReference type="Pfam" id="PF13609"/>
    </source>
</evidence>
<dbReference type="CDD" id="cd00342">
    <property type="entry name" value="gram_neg_porins"/>
    <property type="match status" value="1"/>
</dbReference>
<comment type="subcellular location">
    <subcellularLocation>
        <location evidence="1">Cell outer membrane</location>
        <topology evidence="1">Multi-pass membrane protein</topology>
    </subcellularLocation>
</comment>
<evidence type="ECO:0000256" key="5">
    <source>
        <dbReference type="ARBA" id="ARBA00022692"/>
    </source>
</evidence>
<evidence type="ECO:0000256" key="4">
    <source>
        <dbReference type="ARBA" id="ARBA00022452"/>
    </source>
</evidence>
<dbReference type="InterPro" id="IPR033900">
    <property type="entry name" value="Gram_neg_porin_domain"/>
</dbReference>
<dbReference type="InterPro" id="IPR023614">
    <property type="entry name" value="Porin_dom_sf"/>
</dbReference>
<dbReference type="Pfam" id="PF13609">
    <property type="entry name" value="Porin_4"/>
    <property type="match status" value="1"/>
</dbReference>
<keyword evidence="6 11" id="KW-0732">Signal</keyword>
<evidence type="ECO:0000256" key="9">
    <source>
        <dbReference type="ARBA" id="ARBA00023136"/>
    </source>
</evidence>
<dbReference type="GO" id="GO:0015288">
    <property type="term" value="F:porin activity"/>
    <property type="evidence" value="ECO:0007669"/>
    <property type="project" value="UniProtKB-KW"/>
</dbReference>
<dbReference type="AlphaFoldDB" id="A0A1W9KS46"/>
<keyword evidence="9" id="KW-0472">Membrane</keyword>
<keyword evidence="7" id="KW-0406">Ion transport</keyword>